<dbReference type="InterPro" id="IPR016874">
    <property type="entry name" value="TcmP-like"/>
</dbReference>
<evidence type="ECO:0000256" key="2">
    <source>
        <dbReference type="ARBA" id="ARBA00022679"/>
    </source>
</evidence>
<dbReference type="AlphaFoldDB" id="A0A3E2MPT0"/>
<reference evidence="3 4" key="1">
    <citation type="journal article" date="2018" name="Sci. Rep.">
        <title>Extensive genomic diversity among Mycobacterium marinum strains revealed by whole genome sequencing.</title>
        <authorList>
            <person name="Das S."/>
            <person name="Pettersson B.M."/>
            <person name="Behra P.R."/>
            <person name="Mallick A."/>
            <person name="Cheramie M."/>
            <person name="Ramesh M."/>
            <person name="Shirreff L."/>
            <person name="DuCote T."/>
            <person name="Dasgupta S."/>
            <person name="Ennis D.G."/>
            <person name="Kirsebom L.A."/>
        </authorList>
    </citation>
    <scope>NUCLEOTIDE SEQUENCE [LARGE SCALE GENOMIC DNA]</scope>
    <source>
        <strain evidence="3 4">Davis1</strain>
    </source>
</reference>
<keyword evidence="1 3" id="KW-0489">Methyltransferase</keyword>
<dbReference type="GO" id="GO:0008168">
    <property type="term" value="F:methyltransferase activity"/>
    <property type="evidence" value="ECO:0007669"/>
    <property type="project" value="UniProtKB-KW"/>
</dbReference>
<evidence type="ECO:0000256" key="1">
    <source>
        <dbReference type="ARBA" id="ARBA00022603"/>
    </source>
</evidence>
<comment type="caution">
    <text evidence="3">The sequence shown here is derived from an EMBL/GenBank/DDBJ whole genome shotgun (WGS) entry which is preliminary data.</text>
</comment>
<dbReference type="PANTHER" id="PTHR43619">
    <property type="entry name" value="S-ADENOSYL-L-METHIONINE-DEPENDENT METHYLTRANSFERASE YKTD-RELATED"/>
    <property type="match status" value="1"/>
</dbReference>
<evidence type="ECO:0000313" key="3">
    <source>
        <dbReference type="EMBL" id="RFZ34351.1"/>
    </source>
</evidence>
<dbReference type="RefSeq" id="WP_012394067.1">
    <property type="nucleotide sequence ID" value="NZ_BQLB01000086.1"/>
</dbReference>
<name>A0A3E2MPT0_MYCMR</name>
<sequence length="281" mass="30647">MSIAMPAFSPAQESLFLTLGGRALDSRLPHPFLGDTIADEILGETGYDLGKFPSLTTKLIDARTKVFDIAVRAKRLDEVAGRFIERHPDAIGLDLGAGLDSRVLRINPPSTVGWYDVDFPQIVDLRRRLLPAQVGAHNIGADLTDPNWLDEVPADRPAVIIADGLVAFLRQHDFAALLSRLTNHFASGEIAFNLYTTQAIWATKHLASLAAISAGVVNPGFNDPRQPERWVAGLELAEEILLTRAPEVAELPLVTRLTSRLVAPSAAVSRMIGTTLVRYKF</sequence>
<dbReference type="GO" id="GO:0032259">
    <property type="term" value="P:methylation"/>
    <property type="evidence" value="ECO:0007669"/>
    <property type="project" value="UniProtKB-KW"/>
</dbReference>
<keyword evidence="2 3" id="KW-0808">Transferase</keyword>
<dbReference type="PANTHER" id="PTHR43619:SF2">
    <property type="entry name" value="S-ADENOSYL-L-METHIONINE-DEPENDENT METHYLTRANSFERASES SUPERFAMILY PROTEIN"/>
    <property type="match status" value="1"/>
</dbReference>
<dbReference type="EMBL" id="PEDF01000182">
    <property type="protein sequence ID" value="RFZ34351.1"/>
    <property type="molecule type" value="Genomic_DNA"/>
</dbReference>
<gene>
    <name evidence="3" type="ORF">DAVIS_04829</name>
</gene>
<dbReference type="InterPro" id="IPR007213">
    <property type="entry name" value="Ppm1/Ppm2/Tcmp"/>
</dbReference>
<dbReference type="InterPro" id="IPR029063">
    <property type="entry name" value="SAM-dependent_MTases_sf"/>
</dbReference>
<proteinExistence type="predicted"/>
<dbReference type="OMA" id="VWISKLF"/>
<organism evidence="3 4">
    <name type="scientific">Mycobacterium marinum</name>
    <dbReference type="NCBI Taxonomy" id="1781"/>
    <lineage>
        <taxon>Bacteria</taxon>
        <taxon>Bacillati</taxon>
        <taxon>Actinomycetota</taxon>
        <taxon>Actinomycetes</taxon>
        <taxon>Mycobacteriales</taxon>
        <taxon>Mycobacteriaceae</taxon>
        <taxon>Mycobacterium</taxon>
        <taxon>Mycobacterium ulcerans group</taxon>
    </lineage>
</organism>
<dbReference type="PIRSF" id="PIRSF028177">
    <property type="entry name" value="Polyketide_synth_Omtfrase_TcmP"/>
    <property type="match status" value="1"/>
</dbReference>
<evidence type="ECO:0000313" key="4">
    <source>
        <dbReference type="Proteomes" id="UP000257451"/>
    </source>
</evidence>
<protein>
    <submittedName>
        <fullName evidence="3">Leucine carboxyl methyltransferase</fullName>
    </submittedName>
</protein>
<dbReference type="SUPFAM" id="SSF53335">
    <property type="entry name" value="S-adenosyl-L-methionine-dependent methyltransferases"/>
    <property type="match status" value="1"/>
</dbReference>
<dbReference type="Pfam" id="PF04072">
    <property type="entry name" value="LCM"/>
    <property type="match status" value="1"/>
</dbReference>
<dbReference type="Gene3D" id="3.40.50.150">
    <property type="entry name" value="Vaccinia Virus protein VP39"/>
    <property type="match status" value="1"/>
</dbReference>
<dbReference type="Proteomes" id="UP000257451">
    <property type="component" value="Unassembled WGS sequence"/>
</dbReference>
<accession>A0A3E2MPT0</accession>